<keyword evidence="4" id="KW-1185">Reference proteome</keyword>
<feature type="compositionally biased region" description="Low complexity" evidence="1">
    <location>
        <begin position="168"/>
        <end position="192"/>
    </location>
</feature>
<evidence type="ECO:0000313" key="4">
    <source>
        <dbReference type="Proteomes" id="UP000652219"/>
    </source>
</evidence>
<keyword evidence="2" id="KW-0732">Signal</keyword>
<gene>
    <name evidence="3" type="ORF">CSOJ01_09331</name>
</gene>
<evidence type="ECO:0000313" key="3">
    <source>
        <dbReference type="EMBL" id="KAF6805686.1"/>
    </source>
</evidence>
<proteinExistence type="predicted"/>
<name>A0A8H6J482_9PEZI</name>
<feature type="signal peptide" evidence="2">
    <location>
        <begin position="1"/>
        <end position="17"/>
    </location>
</feature>
<evidence type="ECO:0000256" key="2">
    <source>
        <dbReference type="SAM" id="SignalP"/>
    </source>
</evidence>
<evidence type="ECO:0000256" key="1">
    <source>
        <dbReference type="SAM" id="MobiDB-lite"/>
    </source>
</evidence>
<feature type="region of interest" description="Disordered" evidence="1">
    <location>
        <begin position="138"/>
        <end position="192"/>
    </location>
</feature>
<dbReference type="EMBL" id="WIGN01000176">
    <property type="protein sequence ID" value="KAF6805686.1"/>
    <property type="molecule type" value="Genomic_DNA"/>
</dbReference>
<feature type="chain" id="PRO_5034914384" evidence="2">
    <location>
        <begin position="18"/>
        <end position="222"/>
    </location>
</feature>
<protein>
    <submittedName>
        <fullName evidence="3">GPI anchored serine-threonine rich protein</fullName>
    </submittedName>
</protein>
<sequence length="222" mass="22415">MFKKLLLLALTASSALALEAEGTSPLFRRQSTCAIGWKVCGDGCIPQLYTCCPSQKGGCSSVTSVCQLGSNGEYLCCPIGRTCVGAGGVTTIPGGGGTIVSTRTVAVPGDDETSTSTSTFTIDVPGVTSTFTVDVPDVSSKTTTTTTTTTSEADETTNVPTPVIPDETSTTTTSTRRGIASGSPSTTSVPTITPPVTTNGALSYGASFFQAIAAGVIALFVI</sequence>
<reference evidence="3 4" key="1">
    <citation type="journal article" date="2020" name="Phytopathology">
        <title>Genome Sequence Resources of Colletotrichum truncatum, C. plurivorum, C. musicola, and C. sojae: Four Species Pathogenic to Soybean (Glycine max).</title>
        <authorList>
            <person name="Rogerio F."/>
            <person name="Boufleur T.R."/>
            <person name="Ciampi-Guillardi M."/>
            <person name="Sukno S.A."/>
            <person name="Thon M.R."/>
            <person name="Massola Junior N.S."/>
            <person name="Baroncelli R."/>
        </authorList>
    </citation>
    <scope>NUCLEOTIDE SEQUENCE [LARGE SCALE GENOMIC DNA]</scope>
    <source>
        <strain evidence="3 4">LFN0009</strain>
    </source>
</reference>
<dbReference type="AlphaFoldDB" id="A0A8H6J482"/>
<organism evidence="3 4">
    <name type="scientific">Colletotrichum sojae</name>
    <dbReference type="NCBI Taxonomy" id="2175907"/>
    <lineage>
        <taxon>Eukaryota</taxon>
        <taxon>Fungi</taxon>
        <taxon>Dikarya</taxon>
        <taxon>Ascomycota</taxon>
        <taxon>Pezizomycotina</taxon>
        <taxon>Sordariomycetes</taxon>
        <taxon>Hypocreomycetidae</taxon>
        <taxon>Glomerellales</taxon>
        <taxon>Glomerellaceae</taxon>
        <taxon>Colletotrichum</taxon>
        <taxon>Colletotrichum orchidearum species complex</taxon>
    </lineage>
</organism>
<comment type="caution">
    <text evidence="3">The sequence shown here is derived from an EMBL/GenBank/DDBJ whole genome shotgun (WGS) entry which is preliminary data.</text>
</comment>
<accession>A0A8H6J482</accession>
<dbReference type="Proteomes" id="UP000652219">
    <property type="component" value="Unassembled WGS sequence"/>
</dbReference>